<dbReference type="Pfam" id="PF04181">
    <property type="entry name" value="RPAP2_Rtr1"/>
    <property type="match status" value="1"/>
</dbReference>
<evidence type="ECO:0000259" key="14">
    <source>
        <dbReference type="PROSITE" id="PS51479"/>
    </source>
</evidence>
<accession>A0AAD5RL40</accession>
<evidence type="ECO:0000256" key="2">
    <source>
        <dbReference type="ARBA" id="ARBA00005676"/>
    </source>
</evidence>
<evidence type="ECO:0000313" key="16">
    <source>
        <dbReference type="Proteomes" id="UP001201980"/>
    </source>
</evidence>
<evidence type="ECO:0000256" key="11">
    <source>
        <dbReference type="PROSITE-ProRule" id="PRU00812"/>
    </source>
</evidence>
<evidence type="ECO:0000256" key="6">
    <source>
        <dbReference type="ARBA" id="ARBA00022833"/>
    </source>
</evidence>
<keyword evidence="7 12" id="KW-0904">Protein phosphatase</keyword>
<dbReference type="EC" id="3.1.3.16" evidence="12"/>
<keyword evidence="8 12" id="KW-0539">Nucleus</keyword>
<reference evidence="15" key="1">
    <citation type="submission" date="2022-07" db="EMBL/GenBank/DDBJ databases">
        <title>Draft genome sequence of Zalerion maritima ATCC 34329, a (micro)plastics degrading marine fungus.</title>
        <authorList>
            <person name="Paco A."/>
            <person name="Goncalves M.F.M."/>
            <person name="Rocha-Santos T.A.P."/>
            <person name="Alves A."/>
        </authorList>
    </citation>
    <scope>NUCLEOTIDE SEQUENCE</scope>
    <source>
        <strain evidence="15">ATCC 34329</strain>
    </source>
</reference>
<comment type="catalytic activity">
    <reaction evidence="10 12">
        <text>O-phospho-L-threonyl-[protein] + H2O = L-threonyl-[protein] + phosphate</text>
        <dbReference type="Rhea" id="RHEA:47004"/>
        <dbReference type="Rhea" id="RHEA-COMP:11060"/>
        <dbReference type="Rhea" id="RHEA-COMP:11605"/>
        <dbReference type="ChEBI" id="CHEBI:15377"/>
        <dbReference type="ChEBI" id="CHEBI:30013"/>
        <dbReference type="ChEBI" id="CHEBI:43474"/>
        <dbReference type="ChEBI" id="CHEBI:61977"/>
        <dbReference type="EC" id="3.1.3.16"/>
    </reaction>
</comment>
<evidence type="ECO:0000256" key="3">
    <source>
        <dbReference type="ARBA" id="ARBA00022723"/>
    </source>
</evidence>
<comment type="function">
    <text evidence="12">Putative RNA polymerase II subunit B1 C-terminal domain (CTD) phosphatase involved in RNA polymerase II transcription regulation.</text>
</comment>
<evidence type="ECO:0000256" key="10">
    <source>
        <dbReference type="ARBA" id="ARBA00048336"/>
    </source>
</evidence>
<dbReference type="InterPro" id="IPR038534">
    <property type="entry name" value="Rtr1/RPAP2_sf"/>
</dbReference>
<dbReference type="InterPro" id="IPR039693">
    <property type="entry name" value="Rtr1/RPAP2"/>
</dbReference>
<sequence length="287" mass="32548">MTDKPPSTDPTKKPLKGILKKSKFIHPEPQAELDESIVSRAKASQTALQHANIIADRKRFQKHVLDCIIRLAELPEARNPPYSAEKPSESDAAEFKALIRAFQPSDFDDLVEERNVTGLCGYTLCGNPRLRYKGGDWKLHNNVIVKKAELERWCSQDCARRAMYVKVQLNETATWERAGIPSILIDLMDERARTDEEKVEQKMARIELDDRRRAAQDSEALAMERESTKRSIQPRMDIPIKEKMVTTAAEAPSLQEDEDADTDIHMMIEGHRVKTQGKKNQGVDGAT</sequence>
<comment type="subcellular location">
    <subcellularLocation>
        <location evidence="1 12">Nucleus</location>
    </subcellularLocation>
</comment>
<keyword evidence="4 12" id="KW-0863">Zinc-finger</keyword>
<dbReference type="PANTHER" id="PTHR14732">
    <property type="entry name" value="RNA POLYMERASE II SUBUNIT B1 CTD PHOSPHATASE RPAP2-RELATED"/>
    <property type="match status" value="1"/>
</dbReference>
<organism evidence="15 16">
    <name type="scientific">Zalerion maritima</name>
    <dbReference type="NCBI Taxonomy" id="339359"/>
    <lineage>
        <taxon>Eukaryota</taxon>
        <taxon>Fungi</taxon>
        <taxon>Dikarya</taxon>
        <taxon>Ascomycota</taxon>
        <taxon>Pezizomycotina</taxon>
        <taxon>Sordariomycetes</taxon>
        <taxon>Lulworthiomycetidae</taxon>
        <taxon>Lulworthiales</taxon>
        <taxon>Lulworthiaceae</taxon>
        <taxon>Zalerion</taxon>
    </lineage>
</organism>
<feature type="domain" description="RTR1-type" evidence="14">
    <location>
        <begin position="97"/>
        <end position="178"/>
    </location>
</feature>
<evidence type="ECO:0000256" key="1">
    <source>
        <dbReference type="ARBA" id="ARBA00004123"/>
    </source>
</evidence>
<name>A0AAD5RL40_9PEZI</name>
<protein>
    <recommendedName>
        <fullName evidence="12">RNA polymerase II subunit B1 CTD phosphatase RPAP2 homolog</fullName>
        <ecNumber evidence="12">3.1.3.16</ecNumber>
    </recommendedName>
</protein>
<proteinExistence type="inferred from homology"/>
<evidence type="ECO:0000256" key="8">
    <source>
        <dbReference type="ARBA" id="ARBA00023242"/>
    </source>
</evidence>
<evidence type="ECO:0000256" key="4">
    <source>
        <dbReference type="ARBA" id="ARBA00022771"/>
    </source>
</evidence>
<evidence type="ECO:0000256" key="9">
    <source>
        <dbReference type="ARBA" id="ARBA00047761"/>
    </source>
</evidence>
<dbReference type="PROSITE" id="PS51479">
    <property type="entry name" value="ZF_RTR1"/>
    <property type="match status" value="1"/>
</dbReference>
<keyword evidence="16" id="KW-1185">Reference proteome</keyword>
<dbReference type="GO" id="GO:0043175">
    <property type="term" value="F:RNA polymerase core enzyme binding"/>
    <property type="evidence" value="ECO:0007669"/>
    <property type="project" value="UniProtKB-UniRule"/>
</dbReference>
<keyword evidence="6 12" id="KW-0862">Zinc</keyword>
<evidence type="ECO:0000256" key="12">
    <source>
        <dbReference type="RuleBase" id="RU367080"/>
    </source>
</evidence>
<evidence type="ECO:0000313" key="15">
    <source>
        <dbReference type="EMBL" id="KAJ2897166.1"/>
    </source>
</evidence>
<evidence type="ECO:0000256" key="7">
    <source>
        <dbReference type="ARBA" id="ARBA00022912"/>
    </source>
</evidence>
<dbReference type="GO" id="GO:0005737">
    <property type="term" value="C:cytoplasm"/>
    <property type="evidence" value="ECO:0007669"/>
    <property type="project" value="TreeGrafter"/>
</dbReference>
<evidence type="ECO:0000256" key="5">
    <source>
        <dbReference type="ARBA" id="ARBA00022801"/>
    </source>
</evidence>
<comment type="catalytic activity">
    <reaction evidence="9 12">
        <text>O-phospho-L-seryl-[protein] + H2O = L-seryl-[protein] + phosphate</text>
        <dbReference type="Rhea" id="RHEA:20629"/>
        <dbReference type="Rhea" id="RHEA-COMP:9863"/>
        <dbReference type="Rhea" id="RHEA-COMP:11604"/>
        <dbReference type="ChEBI" id="CHEBI:15377"/>
        <dbReference type="ChEBI" id="CHEBI:29999"/>
        <dbReference type="ChEBI" id="CHEBI:43474"/>
        <dbReference type="ChEBI" id="CHEBI:83421"/>
        <dbReference type="EC" id="3.1.3.16"/>
    </reaction>
</comment>
<dbReference type="Proteomes" id="UP001201980">
    <property type="component" value="Unassembled WGS sequence"/>
</dbReference>
<dbReference type="AlphaFoldDB" id="A0AAD5RL40"/>
<dbReference type="PANTHER" id="PTHR14732:SF0">
    <property type="entry name" value="RNA POLYMERASE II SUBUNIT B1 CTD PHOSPHATASE RPAP2-RELATED"/>
    <property type="match status" value="1"/>
</dbReference>
<gene>
    <name evidence="15" type="ORF">MKZ38_004933</name>
</gene>
<keyword evidence="3 12" id="KW-0479">Metal-binding</keyword>
<comment type="similarity">
    <text evidence="2 11 12">Belongs to the RPAP2 family.</text>
</comment>
<feature type="compositionally biased region" description="Basic and acidic residues" evidence="13">
    <location>
        <begin position="210"/>
        <end position="229"/>
    </location>
</feature>
<dbReference type="Gene3D" id="1.25.40.820">
    <property type="match status" value="1"/>
</dbReference>
<dbReference type="GO" id="GO:0005634">
    <property type="term" value="C:nucleus"/>
    <property type="evidence" value="ECO:0007669"/>
    <property type="project" value="UniProtKB-SubCell"/>
</dbReference>
<comment type="caution">
    <text evidence="15">The sequence shown here is derived from an EMBL/GenBank/DDBJ whole genome shotgun (WGS) entry which is preliminary data.</text>
</comment>
<evidence type="ECO:0000256" key="13">
    <source>
        <dbReference type="SAM" id="MobiDB-lite"/>
    </source>
</evidence>
<keyword evidence="5 12" id="KW-0378">Hydrolase</keyword>
<feature type="region of interest" description="Disordered" evidence="13">
    <location>
        <begin position="210"/>
        <end position="240"/>
    </location>
</feature>
<dbReference type="GO" id="GO:0008420">
    <property type="term" value="F:RNA polymerase II CTD heptapeptide repeat phosphatase activity"/>
    <property type="evidence" value="ECO:0007669"/>
    <property type="project" value="UniProtKB-UniRule"/>
</dbReference>
<dbReference type="InterPro" id="IPR007308">
    <property type="entry name" value="Rtr1/RPAP2_dom"/>
</dbReference>
<dbReference type="EMBL" id="JAKWBI020000290">
    <property type="protein sequence ID" value="KAJ2897166.1"/>
    <property type="molecule type" value="Genomic_DNA"/>
</dbReference>
<dbReference type="GO" id="GO:0008270">
    <property type="term" value="F:zinc ion binding"/>
    <property type="evidence" value="ECO:0007669"/>
    <property type="project" value="UniProtKB-KW"/>
</dbReference>